<evidence type="ECO:0000256" key="1">
    <source>
        <dbReference type="ARBA" id="ARBA00008007"/>
    </source>
</evidence>
<comment type="similarity">
    <text evidence="1">Belongs to the ComF/GntX family.</text>
</comment>
<keyword evidence="3" id="KW-0808">Transferase</keyword>
<dbReference type="KEGG" id="hor:Hore_16480"/>
<dbReference type="AlphaFoldDB" id="B8CYM8"/>
<protein>
    <submittedName>
        <fullName evidence="3">Amidophosphoribosyltransferase</fullName>
    </submittedName>
</protein>
<dbReference type="PANTHER" id="PTHR47505">
    <property type="entry name" value="DNA UTILIZATION PROTEIN YHGH"/>
    <property type="match status" value="1"/>
</dbReference>
<dbReference type="Proteomes" id="UP000000719">
    <property type="component" value="Chromosome"/>
</dbReference>
<dbReference type="eggNOG" id="COG1040">
    <property type="taxonomic scope" value="Bacteria"/>
</dbReference>
<dbReference type="InterPro" id="IPR044005">
    <property type="entry name" value="DZR_2"/>
</dbReference>
<dbReference type="Gene3D" id="3.40.50.2020">
    <property type="match status" value="1"/>
</dbReference>
<dbReference type="HOGENOM" id="CLU_054549_1_1_9"/>
<keyword evidence="3" id="KW-0328">Glycosyltransferase</keyword>
<dbReference type="STRING" id="373903.Hore_16480"/>
<dbReference type="InterPro" id="IPR000836">
    <property type="entry name" value="PRTase_dom"/>
</dbReference>
<feature type="domain" description="Double zinc ribbon" evidence="2">
    <location>
        <begin position="7"/>
        <end position="66"/>
    </location>
</feature>
<dbReference type="SUPFAM" id="SSF53271">
    <property type="entry name" value="PRTase-like"/>
    <property type="match status" value="1"/>
</dbReference>
<dbReference type="EMBL" id="CP001098">
    <property type="protein sequence ID" value="ACL70397.1"/>
    <property type="molecule type" value="Genomic_DNA"/>
</dbReference>
<proteinExistence type="inferred from homology"/>
<dbReference type="RefSeq" id="WP_015923367.1">
    <property type="nucleotide sequence ID" value="NC_011899.1"/>
</dbReference>
<evidence type="ECO:0000313" key="3">
    <source>
        <dbReference type="EMBL" id="ACL70397.1"/>
    </source>
</evidence>
<reference evidence="3 4" key="1">
    <citation type="journal article" date="2009" name="PLoS ONE">
        <title>Genome analysis of the anaerobic thermohalophilic bacterium Halothermothrix orenii.</title>
        <authorList>
            <person name="Mavromatis K."/>
            <person name="Ivanova N."/>
            <person name="Anderson I."/>
            <person name="Lykidis A."/>
            <person name="Hooper S.D."/>
            <person name="Sun H."/>
            <person name="Kunin V."/>
            <person name="Lapidus A."/>
            <person name="Hugenholtz P."/>
            <person name="Patel B."/>
            <person name="Kyrpides N.C."/>
        </authorList>
    </citation>
    <scope>NUCLEOTIDE SEQUENCE [LARGE SCALE GENOMIC DNA]</scope>
    <source>
        <strain evidence="4">H 168 / OCM 544 / DSM 9562</strain>
    </source>
</reference>
<dbReference type="OrthoDB" id="9779910at2"/>
<dbReference type="Pfam" id="PF18912">
    <property type="entry name" value="DZR_2"/>
    <property type="match status" value="1"/>
</dbReference>
<evidence type="ECO:0000259" key="2">
    <source>
        <dbReference type="Pfam" id="PF18912"/>
    </source>
</evidence>
<accession>B8CYM8</accession>
<dbReference type="CDD" id="cd06223">
    <property type="entry name" value="PRTases_typeI"/>
    <property type="match status" value="1"/>
</dbReference>
<name>B8CYM8_HALOH</name>
<dbReference type="GO" id="GO:0016757">
    <property type="term" value="F:glycosyltransferase activity"/>
    <property type="evidence" value="ECO:0007669"/>
    <property type="project" value="UniProtKB-KW"/>
</dbReference>
<dbReference type="InterPro" id="IPR051910">
    <property type="entry name" value="ComF/GntX_DNA_util-trans"/>
</dbReference>
<organism evidence="3 4">
    <name type="scientific">Halothermothrix orenii (strain H 168 / OCM 544 / DSM 9562)</name>
    <dbReference type="NCBI Taxonomy" id="373903"/>
    <lineage>
        <taxon>Bacteria</taxon>
        <taxon>Bacillati</taxon>
        <taxon>Bacillota</taxon>
        <taxon>Clostridia</taxon>
        <taxon>Halanaerobiales</taxon>
        <taxon>Halothermotrichaceae</taxon>
        <taxon>Halothermothrix</taxon>
    </lineage>
</organism>
<dbReference type="InterPro" id="IPR029057">
    <property type="entry name" value="PRTase-like"/>
</dbReference>
<gene>
    <name evidence="3" type="ordered locus">Hore_16480</name>
</gene>
<evidence type="ECO:0000313" key="4">
    <source>
        <dbReference type="Proteomes" id="UP000000719"/>
    </source>
</evidence>
<dbReference type="PANTHER" id="PTHR47505:SF1">
    <property type="entry name" value="DNA UTILIZATION PROTEIN YHGH"/>
    <property type="match status" value="1"/>
</dbReference>
<sequence>MNIIEFFLDIIYPPENHCLVCGRKLTIFSELTGLCQECLSNIHFITESCSRCGREVEDKRNICSYCKTFEPAYDFIHSGASYDGITRQMLLEFKFKQRKELKKPLVELLSFTFREYFKDYGIDYIVPVPMHYLRKRLRGFNQASLMAEGLARKVNIQCLPGALQRVKEGAPLFQHGLKERRNIISGSFAPGEESPLIEGANIMIVDDIYTSGTTVNEVSTVLRERCRVNKIYVLTVARARFKG</sequence>
<keyword evidence="4" id="KW-1185">Reference proteome</keyword>